<keyword evidence="2" id="KW-0238">DNA-binding</keyword>
<evidence type="ECO:0000313" key="7">
    <source>
        <dbReference type="Proteomes" id="UP000239576"/>
    </source>
</evidence>
<dbReference type="NCBIfam" id="NF033788">
    <property type="entry name" value="HTH_metalloreg"/>
    <property type="match status" value="1"/>
</dbReference>
<dbReference type="PRINTS" id="PR00778">
    <property type="entry name" value="HTHARSR"/>
</dbReference>
<feature type="domain" description="HTH arsR-type" evidence="5">
    <location>
        <begin position="9"/>
        <end position="103"/>
    </location>
</feature>
<dbReference type="InterPro" id="IPR051011">
    <property type="entry name" value="Metal_resp_trans_reg"/>
</dbReference>
<accession>A0A2T1ENY0</accession>
<dbReference type="Proteomes" id="UP000239576">
    <property type="component" value="Unassembled WGS sequence"/>
</dbReference>
<gene>
    <name evidence="6" type="ORF">C7B82_02565</name>
</gene>
<dbReference type="InterPro" id="IPR011991">
    <property type="entry name" value="ArsR-like_HTH"/>
</dbReference>
<dbReference type="PROSITE" id="PS50987">
    <property type="entry name" value="HTH_ARSR_2"/>
    <property type="match status" value="1"/>
</dbReference>
<evidence type="ECO:0000313" key="6">
    <source>
        <dbReference type="EMBL" id="PSB34368.1"/>
    </source>
</evidence>
<dbReference type="RefSeq" id="WP_106254743.1">
    <property type="nucleotide sequence ID" value="NZ_CAWNSW010000073.1"/>
</dbReference>
<keyword evidence="7" id="KW-1185">Reference proteome</keyword>
<dbReference type="Pfam" id="PF01022">
    <property type="entry name" value="HTH_5"/>
    <property type="match status" value="1"/>
</dbReference>
<dbReference type="AlphaFoldDB" id="A0A2T1ENY0"/>
<dbReference type="GO" id="GO:0003677">
    <property type="term" value="F:DNA binding"/>
    <property type="evidence" value="ECO:0007669"/>
    <property type="project" value="UniProtKB-KW"/>
</dbReference>
<dbReference type="PANTHER" id="PTHR43132">
    <property type="entry name" value="ARSENICAL RESISTANCE OPERON REPRESSOR ARSR-RELATED"/>
    <property type="match status" value="1"/>
</dbReference>
<feature type="region of interest" description="Disordered" evidence="4">
    <location>
        <begin position="115"/>
        <end position="143"/>
    </location>
</feature>
<dbReference type="SUPFAM" id="SSF46785">
    <property type="entry name" value="Winged helix' DNA-binding domain"/>
    <property type="match status" value="1"/>
</dbReference>
<reference evidence="6 7" key="2">
    <citation type="submission" date="2018-03" db="EMBL/GenBank/DDBJ databases">
        <title>The ancient ancestry and fast evolution of plastids.</title>
        <authorList>
            <person name="Moore K.R."/>
            <person name="Magnabosco C."/>
            <person name="Momper L."/>
            <person name="Gold D.A."/>
            <person name="Bosak T."/>
            <person name="Fournier G.P."/>
        </authorList>
    </citation>
    <scope>NUCLEOTIDE SEQUENCE [LARGE SCALE GENOMIC DNA]</scope>
    <source>
        <strain evidence="6 7">ULC18</strain>
    </source>
</reference>
<evidence type="ECO:0000256" key="1">
    <source>
        <dbReference type="ARBA" id="ARBA00023015"/>
    </source>
</evidence>
<reference evidence="7" key="1">
    <citation type="submission" date="2018-02" db="EMBL/GenBank/DDBJ databases">
        <authorList>
            <person name="Moore K."/>
            <person name="Momper L."/>
        </authorList>
    </citation>
    <scope>NUCLEOTIDE SEQUENCE [LARGE SCALE GENOMIC DNA]</scope>
    <source>
        <strain evidence="7">ULC18</strain>
    </source>
</reference>
<evidence type="ECO:0000256" key="2">
    <source>
        <dbReference type="ARBA" id="ARBA00023125"/>
    </source>
</evidence>
<dbReference type="CDD" id="cd00090">
    <property type="entry name" value="HTH_ARSR"/>
    <property type="match status" value="1"/>
</dbReference>
<dbReference type="PANTHER" id="PTHR43132:SF9">
    <property type="entry name" value="ARSR FAMILY TRANSCRIPTIONAL REGULATORY PROTEIN"/>
    <property type="match status" value="1"/>
</dbReference>
<evidence type="ECO:0000256" key="4">
    <source>
        <dbReference type="SAM" id="MobiDB-lite"/>
    </source>
</evidence>
<evidence type="ECO:0000256" key="3">
    <source>
        <dbReference type="ARBA" id="ARBA00023163"/>
    </source>
</evidence>
<dbReference type="InterPro" id="IPR001845">
    <property type="entry name" value="HTH_ArsR_DNA-bd_dom"/>
</dbReference>
<dbReference type="OrthoDB" id="582176at2"/>
<comment type="caution">
    <text evidence="6">The sequence shown here is derived from an EMBL/GenBank/DDBJ whole genome shotgun (WGS) entry which is preliminary data.</text>
</comment>
<evidence type="ECO:0000259" key="5">
    <source>
        <dbReference type="PROSITE" id="PS50987"/>
    </source>
</evidence>
<proteinExistence type="predicted"/>
<organism evidence="6 7">
    <name type="scientific">Stenomitos frigidus ULC18</name>
    <dbReference type="NCBI Taxonomy" id="2107698"/>
    <lineage>
        <taxon>Bacteria</taxon>
        <taxon>Bacillati</taxon>
        <taxon>Cyanobacteriota</taxon>
        <taxon>Cyanophyceae</taxon>
        <taxon>Leptolyngbyales</taxon>
        <taxon>Leptolyngbyaceae</taxon>
        <taxon>Stenomitos</taxon>
    </lineage>
</organism>
<sequence length="143" mass="15679">MPKPAKPLVPVAVLEAVADYFKILSETSRLHILQCLRSGSMNVMELCEETGLGQANLSKHLKVMTQAGILTRHPKGTSAYYEIADPLVFEFCELACNQIGDRLRQQAETFLQAASLQSSGSAAKKSTKLQKTREKAQASSARR</sequence>
<name>A0A2T1ENY0_9CYAN</name>
<feature type="compositionally biased region" description="Low complexity" evidence="4">
    <location>
        <begin position="115"/>
        <end position="124"/>
    </location>
</feature>
<dbReference type="GO" id="GO:0003700">
    <property type="term" value="F:DNA-binding transcription factor activity"/>
    <property type="evidence" value="ECO:0007669"/>
    <property type="project" value="InterPro"/>
</dbReference>
<keyword evidence="1" id="KW-0805">Transcription regulation</keyword>
<dbReference type="SMART" id="SM00418">
    <property type="entry name" value="HTH_ARSR"/>
    <property type="match status" value="1"/>
</dbReference>
<dbReference type="InterPro" id="IPR036390">
    <property type="entry name" value="WH_DNA-bd_sf"/>
</dbReference>
<protein>
    <submittedName>
        <fullName evidence="6">Transcriptional regulator</fullName>
    </submittedName>
</protein>
<dbReference type="Gene3D" id="1.10.10.10">
    <property type="entry name" value="Winged helix-like DNA-binding domain superfamily/Winged helix DNA-binding domain"/>
    <property type="match status" value="1"/>
</dbReference>
<keyword evidence="3" id="KW-0804">Transcription</keyword>
<dbReference type="InterPro" id="IPR036388">
    <property type="entry name" value="WH-like_DNA-bd_sf"/>
</dbReference>
<dbReference type="EMBL" id="PVWK01000014">
    <property type="protein sequence ID" value="PSB34368.1"/>
    <property type="molecule type" value="Genomic_DNA"/>
</dbReference>